<feature type="domain" description="HTH araC/xylS-type" evidence="4">
    <location>
        <begin position="237"/>
        <end position="338"/>
    </location>
</feature>
<dbReference type="GO" id="GO:0003700">
    <property type="term" value="F:DNA-binding transcription factor activity"/>
    <property type="evidence" value="ECO:0007669"/>
    <property type="project" value="InterPro"/>
</dbReference>
<dbReference type="PROSITE" id="PS01124">
    <property type="entry name" value="HTH_ARAC_FAMILY_2"/>
    <property type="match status" value="1"/>
</dbReference>
<evidence type="ECO:0000256" key="3">
    <source>
        <dbReference type="ARBA" id="ARBA00023163"/>
    </source>
</evidence>
<evidence type="ECO:0000313" key="5">
    <source>
        <dbReference type="EMBL" id="OXC75824.1"/>
    </source>
</evidence>
<dbReference type="Gene3D" id="1.10.10.60">
    <property type="entry name" value="Homeodomain-like"/>
    <property type="match status" value="1"/>
</dbReference>
<dbReference type="PANTHER" id="PTHR47894:SF1">
    <property type="entry name" value="HTH-TYPE TRANSCRIPTIONAL REGULATOR VQSM"/>
    <property type="match status" value="1"/>
</dbReference>
<accession>A0A226WXC8</accession>
<dbReference type="InterPro" id="IPR018060">
    <property type="entry name" value="HTH_AraC"/>
</dbReference>
<dbReference type="AlphaFoldDB" id="A0A226WXC8"/>
<dbReference type="Pfam" id="PF12833">
    <property type="entry name" value="HTH_18"/>
    <property type="match status" value="1"/>
</dbReference>
<dbReference type="GO" id="GO:0000976">
    <property type="term" value="F:transcription cis-regulatory region binding"/>
    <property type="evidence" value="ECO:0007669"/>
    <property type="project" value="TreeGrafter"/>
</dbReference>
<dbReference type="InterPro" id="IPR032687">
    <property type="entry name" value="AraC-type_N"/>
</dbReference>
<keyword evidence="3" id="KW-0804">Transcription</keyword>
<dbReference type="SUPFAM" id="SSF46689">
    <property type="entry name" value="Homeodomain-like"/>
    <property type="match status" value="1"/>
</dbReference>
<gene>
    <name evidence="5" type="ORF">BSU04_24220</name>
</gene>
<dbReference type="GO" id="GO:0005829">
    <property type="term" value="C:cytosol"/>
    <property type="evidence" value="ECO:0007669"/>
    <property type="project" value="TreeGrafter"/>
</dbReference>
<dbReference type="PANTHER" id="PTHR47894">
    <property type="entry name" value="HTH-TYPE TRANSCRIPTIONAL REGULATOR GADX"/>
    <property type="match status" value="1"/>
</dbReference>
<dbReference type="Proteomes" id="UP000214720">
    <property type="component" value="Unassembled WGS sequence"/>
</dbReference>
<protein>
    <submittedName>
        <fullName evidence="5">Transcriptional regulator, AraC family</fullName>
    </submittedName>
</protein>
<dbReference type="PRINTS" id="PR00032">
    <property type="entry name" value="HTHARAC"/>
</dbReference>
<proteinExistence type="predicted"/>
<reference evidence="6" key="1">
    <citation type="submission" date="2017-01" db="EMBL/GenBank/DDBJ databases">
        <title>Genome Analysis of Deinococcus marmoris KOPRI26562.</title>
        <authorList>
            <person name="Kim J.H."/>
            <person name="Oh H.-M."/>
        </authorList>
    </citation>
    <scope>NUCLEOTIDE SEQUENCE [LARGE SCALE GENOMIC DNA]</scope>
    <source>
        <strain evidence="6">PAMC 26633</strain>
    </source>
</reference>
<evidence type="ECO:0000256" key="1">
    <source>
        <dbReference type="ARBA" id="ARBA00023015"/>
    </source>
</evidence>
<dbReference type="EMBL" id="MTHB01000159">
    <property type="protein sequence ID" value="OXC75824.1"/>
    <property type="molecule type" value="Genomic_DNA"/>
</dbReference>
<dbReference type="InterPro" id="IPR020449">
    <property type="entry name" value="Tscrpt_reg_AraC-type_HTH"/>
</dbReference>
<name>A0A226WXC8_CABSO</name>
<dbReference type="OrthoDB" id="6506763at2"/>
<keyword evidence="1" id="KW-0805">Transcription regulation</keyword>
<dbReference type="RefSeq" id="WP_089162742.1">
    <property type="nucleotide sequence ID" value="NZ_MTHB01000159.1"/>
</dbReference>
<evidence type="ECO:0000313" key="6">
    <source>
        <dbReference type="Proteomes" id="UP000214720"/>
    </source>
</evidence>
<dbReference type="InterPro" id="IPR009057">
    <property type="entry name" value="Homeodomain-like_sf"/>
</dbReference>
<evidence type="ECO:0000259" key="4">
    <source>
        <dbReference type="PROSITE" id="PS01124"/>
    </source>
</evidence>
<comment type="caution">
    <text evidence="5">The sequence shown here is derived from an EMBL/GenBank/DDBJ whole genome shotgun (WGS) entry which is preliminary data.</text>
</comment>
<keyword evidence="2" id="KW-0238">DNA-binding</keyword>
<dbReference type="Pfam" id="PF12625">
    <property type="entry name" value="Arabinose_bd"/>
    <property type="match status" value="1"/>
</dbReference>
<sequence length="348" mass="38744">MSFWDFRRGPARTRLLVDYARSKGFSPARLLEGSGLALTQLDDPNAELLAAQELRVISNLLKLTGAPDQLGIELGLRHRFSAYGVWGFGLISSATMRDALTLALRFIPLTFAFTLISYHEEGNLGVLTFGEPDLGRDLTRFLVEGDMAGAAVLLSEIAGPDFRIERLTFRAEPNRTNPRRGKARGVFGATPQYGAKMNSLSFDLAYLDRRLPQANPITATMCEQMCAELIERRRARSGTSTIVRQYLSVPGSSLPDLAAMARIINVSERTLKRRLKEEGTSFRTLLMESRRAVAEELLKDRQLSMADIALRLGFSDSSTFSQAFKRWHGVAPNVYRKAVQRAVPVTRT</sequence>
<evidence type="ECO:0000256" key="2">
    <source>
        <dbReference type="ARBA" id="ARBA00023125"/>
    </source>
</evidence>
<dbReference type="SMART" id="SM00342">
    <property type="entry name" value="HTH_ARAC"/>
    <property type="match status" value="1"/>
</dbReference>
<organism evidence="5 6">
    <name type="scientific">Caballeronia sordidicola</name>
    <name type="common">Burkholderia sordidicola</name>
    <dbReference type="NCBI Taxonomy" id="196367"/>
    <lineage>
        <taxon>Bacteria</taxon>
        <taxon>Pseudomonadati</taxon>
        <taxon>Pseudomonadota</taxon>
        <taxon>Betaproteobacteria</taxon>
        <taxon>Burkholderiales</taxon>
        <taxon>Burkholderiaceae</taxon>
        <taxon>Caballeronia</taxon>
    </lineage>
</organism>